<dbReference type="PRINTS" id="PR01467">
    <property type="entry name" value="ARGREPRESSOR"/>
</dbReference>
<comment type="subcellular location">
    <subcellularLocation>
        <location evidence="1 11">Cytoplasm</location>
    </subcellularLocation>
</comment>
<dbReference type="GO" id="GO:1900079">
    <property type="term" value="P:regulation of arginine biosynthetic process"/>
    <property type="evidence" value="ECO:0007669"/>
    <property type="project" value="UniProtKB-UniRule"/>
</dbReference>
<dbReference type="Pfam" id="PF02863">
    <property type="entry name" value="Arg_repressor_C"/>
    <property type="match status" value="1"/>
</dbReference>
<dbReference type="InterPro" id="IPR036390">
    <property type="entry name" value="WH_DNA-bd_sf"/>
</dbReference>
<evidence type="ECO:0000259" key="13">
    <source>
        <dbReference type="Pfam" id="PF02863"/>
    </source>
</evidence>
<evidence type="ECO:0000256" key="4">
    <source>
        <dbReference type="ARBA" id="ARBA00021148"/>
    </source>
</evidence>
<dbReference type="NCBIfam" id="NF003457">
    <property type="entry name" value="PRK05066.1"/>
    <property type="match status" value="1"/>
</dbReference>
<evidence type="ECO:0000256" key="5">
    <source>
        <dbReference type="ARBA" id="ARBA00022490"/>
    </source>
</evidence>
<reference evidence="15" key="1">
    <citation type="submission" date="2017-04" db="EMBL/GenBank/DDBJ databases">
        <authorList>
            <person name="Varghese N."/>
            <person name="Submissions S."/>
        </authorList>
    </citation>
    <scope>NUCLEOTIDE SEQUENCE [LARGE SCALE GENOMIC DNA]</scope>
    <source>
        <strain evidence="15">DSM 23072</strain>
    </source>
</reference>
<keyword evidence="11" id="KW-0678">Repressor</keyword>
<keyword evidence="7 11" id="KW-0028">Amino-acid biosynthesis</keyword>
<dbReference type="GO" id="GO:0051259">
    <property type="term" value="P:protein complex oligomerization"/>
    <property type="evidence" value="ECO:0007669"/>
    <property type="project" value="InterPro"/>
</dbReference>
<evidence type="ECO:0000313" key="15">
    <source>
        <dbReference type="Proteomes" id="UP000192408"/>
    </source>
</evidence>
<feature type="domain" description="Arginine repressor DNA-binding" evidence="12">
    <location>
        <begin position="10"/>
        <end position="74"/>
    </location>
</feature>
<comment type="pathway">
    <text evidence="2 11">Amino-acid biosynthesis; L-arginine biosynthesis [regulation].</text>
</comment>
<evidence type="ECO:0000256" key="6">
    <source>
        <dbReference type="ARBA" id="ARBA00022571"/>
    </source>
</evidence>
<dbReference type="PANTHER" id="PTHR34471:SF1">
    <property type="entry name" value="ARGININE REPRESSOR"/>
    <property type="match status" value="1"/>
</dbReference>
<evidence type="ECO:0000256" key="2">
    <source>
        <dbReference type="ARBA" id="ARBA00005040"/>
    </source>
</evidence>
<evidence type="ECO:0000256" key="3">
    <source>
        <dbReference type="ARBA" id="ARBA00008316"/>
    </source>
</evidence>
<evidence type="ECO:0000256" key="11">
    <source>
        <dbReference type="HAMAP-Rule" id="MF_00173"/>
    </source>
</evidence>
<dbReference type="Pfam" id="PF01316">
    <property type="entry name" value="Arg_repressor"/>
    <property type="match status" value="1"/>
</dbReference>
<dbReference type="InterPro" id="IPR036388">
    <property type="entry name" value="WH-like_DNA-bd_sf"/>
</dbReference>
<comment type="function">
    <text evidence="11">Regulates arginine biosynthesis genes.</text>
</comment>
<dbReference type="SUPFAM" id="SSF46785">
    <property type="entry name" value="Winged helix' DNA-binding domain"/>
    <property type="match status" value="1"/>
</dbReference>
<keyword evidence="5 11" id="KW-0963">Cytoplasm</keyword>
<dbReference type="GO" id="GO:0003677">
    <property type="term" value="F:DNA binding"/>
    <property type="evidence" value="ECO:0007669"/>
    <property type="project" value="UniProtKB-KW"/>
</dbReference>
<dbReference type="GO" id="GO:0034618">
    <property type="term" value="F:arginine binding"/>
    <property type="evidence" value="ECO:0007669"/>
    <property type="project" value="InterPro"/>
</dbReference>
<proteinExistence type="inferred from homology"/>
<protein>
    <recommendedName>
        <fullName evidence="4 11">Arginine repressor</fullName>
    </recommendedName>
</protein>
<dbReference type="InterPro" id="IPR020899">
    <property type="entry name" value="Arg_repress_C"/>
</dbReference>
<dbReference type="InterPro" id="IPR036251">
    <property type="entry name" value="Arg_repress_C_sf"/>
</dbReference>
<evidence type="ECO:0000256" key="9">
    <source>
        <dbReference type="ARBA" id="ARBA00023125"/>
    </source>
</evidence>
<dbReference type="GO" id="GO:0005737">
    <property type="term" value="C:cytoplasm"/>
    <property type="evidence" value="ECO:0007669"/>
    <property type="project" value="UniProtKB-SubCell"/>
</dbReference>
<evidence type="ECO:0000259" key="12">
    <source>
        <dbReference type="Pfam" id="PF01316"/>
    </source>
</evidence>
<dbReference type="UniPathway" id="UPA00068"/>
<dbReference type="Gene3D" id="1.10.10.10">
    <property type="entry name" value="Winged helix-like DNA-binding domain superfamily/Winged helix DNA-binding domain"/>
    <property type="match status" value="1"/>
</dbReference>
<dbReference type="PANTHER" id="PTHR34471">
    <property type="entry name" value="ARGININE REPRESSOR"/>
    <property type="match status" value="1"/>
</dbReference>
<dbReference type="InterPro" id="IPR001669">
    <property type="entry name" value="Arg_repress"/>
</dbReference>
<feature type="domain" description="Arginine repressor C-terminal" evidence="13">
    <location>
        <begin position="82"/>
        <end position="149"/>
    </location>
</feature>
<evidence type="ECO:0000256" key="1">
    <source>
        <dbReference type="ARBA" id="ARBA00004496"/>
    </source>
</evidence>
<dbReference type="EMBL" id="FWWV01000005">
    <property type="protein sequence ID" value="SMB81130.1"/>
    <property type="molecule type" value="Genomic_DNA"/>
</dbReference>
<keyword evidence="6 11" id="KW-0055">Arginine biosynthesis</keyword>
<evidence type="ECO:0000256" key="10">
    <source>
        <dbReference type="ARBA" id="ARBA00023163"/>
    </source>
</evidence>
<evidence type="ECO:0000256" key="8">
    <source>
        <dbReference type="ARBA" id="ARBA00023015"/>
    </source>
</evidence>
<dbReference type="Proteomes" id="UP000192408">
    <property type="component" value="Unassembled WGS sequence"/>
</dbReference>
<dbReference type="NCBIfam" id="TIGR01529">
    <property type="entry name" value="argR_whole"/>
    <property type="match status" value="1"/>
</dbReference>
<keyword evidence="10 11" id="KW-0804">Transcription</keyword>
<dbReference type="Gene3D" id="3.30.1360.40">
    <property type="match status" value="1"/>
</dbReference>
<dbReference type="SUPFAM" id="SSF55252">
    <property type="entry name" value="C-terminal domain of arginine repressor"/>
    <property type="match status" value="1"/>
</dbReference>
<evidence type="ECO:0000256" key="7">
    <source>
        <dbReference type="ARBA" id="ARBA00022605"/>
    </source>
</evidence>
<accession>A0A1W1UJ77</accession>
<organism evidence="14 15">
    <name type="scientific">Pasteurella testudinis DSM 23072</name>
    <dbReference type="NCBI Taxonomy" id="1122938"/>
    <lineage>
        <taxon>Bacteria</taxon>
        <taxon>Pseudomonadati</taxon>
        <taxon>Pseudomonadota</taxon>
        <taxon>Gammaproteobacteria</taxon>
        <taxon>Pasteurellales</taxon>
        <taxon>Pasteurellaceae</taxon>
        <taxon>Pasteurella</taxon>
    </lineage>
</organism>
<dbReference type="RefSeq" id="WP_084256079.1">
    <property type="nucleotide sequence ID" value="NZ_FWWV01000005.1"/>
</dbReference>
<keyword evidence="9 11" id="KW-0238">DNA-binding</keyword>
<dbReference type="GO" id="GO:0003700">
    <property type="term" value="F:DNA-binding transcription factor activity"/>
    <property type="evidence" value="ECO:0007669"/>
    <property type="project" value="UniProtKB-UniRule"/>
</dbReference>
<dbReference type="InterPro" id="IPR020900">
    <property type="entry name" value="Arg_repress_DNA-bd"/>
</dbReference>
<name>A0A1W1UJ77_9PAST</name>
<dbReference type="STRING" id="1122938.SAMN05660772_01781"/>
<sequence length="156" mass="17115">MDIENKPDSLTNAFRTLLAEEKYASQSEIVTALQQLGFTQVNQSKISRMLAKFGAVRIRNSKMQTVYCLPPELSLPNTSSPLKNLVLDIDHNSAVIVIRTSPGGAQLIARLLDSLGKNDGILGTIAGDDTVFVTPTRDMEMAHLMSNIQHLFETSL</sequence>
<dbReference type="GO" id="GO:0006526">
    <property type="term" value="P:L-arginine biosynthetic process"/>
    <property type="evidence" value="ECO:0007669"/>
    <property type="project" value="UniProtKB-UniPathway"/>
</dbReference>
<dbReference type="HAMAP" id="MF_00173">
    <property type="entry name" value="Arg_repressor"/>
    <property type="match status" value="1"/>
</dbReference>
<gene>
    <name evidence="11" type="primary">argR</name>
    <name evidence="14" type="ORF">SAMN05660772_01781</name>
</gene>
<keyword evidence="8 11" id="KW-0805">Transcription regulation</keyword>
<dbReference type="AlphaFoldDB" id="A0A1W1UJ77"/>
<evidence type="ECO:0000313" key="14">
    <source>
        <dbReference type="EMBL" id="SMB81130.1"/>
    </source>
</evidence>
<comment type="similarity">
    <text evidence="3 11">Belongs to the ArgR family.</text>
</comment>
<keyword evidence="15" id="KW-1185">Reference proteome</keyword>